<evidence type="ECO:0000256" key="3">
    <source>
        <dbReference type="PROSITE-ProRule" id="PRU00169"/>
    </source>
</evidence>
<feature type="domain" description="PAS" evidence="5">
    <location>
        <begin position="140"/>
        <end position="185"/>
    </location>
</feature>
<name>A0A1W1V2R4_DESTI</name>
<feature type="modified residue" description="4-aspartylphosphate" evidence="3">
    <location>
        <position position="61"/>
    </location>
</feature>
<dbReference type="AlphaFoldDB" id="A0A1W1V2R4"/>
<dbReference type="Pfam" id="PF00563">
    <property type="entry name" value="EAL"/>
    <property type="match status" value="1"/>
</dbReference>
<evidence type="ECO:0000256" key="2">
    <source>
        <dbReference type="ARBA" id="ARBA00024867"/>
    </source>
</evidence>
<evidence type="ECO:0000259" key="5">
    <source>
        <dbReference type="PROSITE" id="PS50112"/>
    </source>
</evidence>
<evidence type="ECO:0000256" key="1">
    <source>
        <dbReference type="ARBA" id="ARBA00018672"/>
    </source>
</evidence>
<keyword evidence="3" id="KW-0597">Phosphoprotein</keyword>
<dbReference type="Gene3D" id="3.20.20.450">
    <property type="entry name" value="EAL domain"/>
    <property type="match status" value="1"/>
</dbReference>
<dbReference type="InterPro" id="IPR035965">
    <property type="entry name" value="PAS-like_dom_sf"/>
</dbReference>
<dbReference type="RefSeq" id="WP_084052713.1">
    <property type="nucleotide sequence ID" value="NZ_FWWT01000014.1"/>
</dbReference>
<gene>
    <name evidence="8" type="ORF">SAMN00017405_1730</name>
</gene>
<dbReference type="FunFam" id="3.30.70.270:FF:000001">
    <property type="entry name" value="Diguanylate cyclase domain protein"/>
    <property type="match status" value="1"/>
</dbReference>
<dbReference type="SMART" id="SM00091">
    <property type="entry name" value="PAS"/>
    <property type="match status" value="1"/>
</dbReference>
<proteinExistence type="predicted"/>
<dbReference type="Pfam" id="PF13426">
    <property type="entry name" value="PAS_9"/>
    <property type="match status" value="1"/>
</dbReference>
<dbReference type="STRING" id="656914.SAMN00017405_1730"/>
<organism evidence="8 9">
    <name type="scientific">Desulfonispora thiosulfatigenes DSM 11270</name>
    <dbReference type="NCBI Taxonomy" id="656914"/>
    <lineage>
        <taxon>Bacteria</taxon>
        <taxon>Bacillati</taxon>
        <taxon>Bacillota</taxon>
        <taxon>Clostridia</taxon>
        <taxon>Eubacteriales</taxon>
        <taxon>Peptococcaceae</taxon>
        <taxon>Desulfonispora</taxon>
    </lineage>
</organism>
<sequence length="711" mass="80754">MDIKSICKKNPIILVVDDSKYMRTVLRQFLENNNYEVIEADDGKEALLKYQNFKPDLILMDYVMPGMDGVTAVKELRKLLDSNLVPVIMVTSLGDEKSVNDAFEAGATDYIGKPINFAVLKHRINRLVKARFTELSLIKSEKYAQSIIKNALDGIIMVDMCGKIKAFNPSAEKIFDYKSAEMVGKEIKGIIPKFYCDKCGDCFSIEQYIDGKQKKGISWEINGLKKDGTSIPLELSVSNFDLGDQMYYAIILRDITTKQRYEKKIRYQAFYDNITGIPNRLLLKERLSLEVSRCKISEEKLAVVYLDLDRFKLINDTLGHNIGDELLKFVAHRLKEILSKNDTIARMGGDEFAILLPSIEREEDAAKVATRVLESLREPFVLNGHELFITASMGIAFCPCDGDEVDKLIKNADIAMYRAKEKGKNNFQLYTMSMNDKALERLEMEGSLRRALENKEFIIHYQPKINSESKDIVGFEALIRWQHPELGLVPPGQFIPLAEETGLILGIGDWVLREACLQAKQWQDEGFTNLHVAVNLSSKQFQLQNLTNTISKALAETGLEPRFLELEITESVAMQDVEYTLKVMQDLKQMGIKFSIDDFGTGYSSLSYLKKFTINKLKIDRSFVSEIGSKKDDRAIASTIIALAKSLNLGIVAEGVENQSQYDFLKDSKCDEMQGYLFGKPMPPLEFKRLLDSKRELLEPNQTFLESKQIL</sequence>
<dbReference type="Proteomes" id="UP000192731">
    <property type="component" value="Unassembled WGS sequence"/>
</dbReference>
<dbReference type="PANTHER" id="PTHR44757">
    <property type="entry name" value="DIGUANYLATE CYCLASE DGCP"/>
    <property type="match status" value="1"/>
</dbReference>
<dbReference type="Gene3D" id="3.30.450.20">
    <property type="entry name" value="PAS domain"/>
    <property type="match status" value="1"/>
</dbReference>
<evidence type="ECO:0000259" key="7">
    <source>
        <dbReference type="PROSITE" id="PS50887"/>
    </source>
</evidence>
<dbReference type="Pfam" id="PF00990">
    <property type="entry name" value="GGDEF"/>
    <property type="match status" value="1"/>
</dbReference>
<dbReference type="SUPFAM" id="SSF52172">
    <property type="entry name" value="CheY-like"/>
    <property type="match status" value="1"/>
</dbReference>
<accession>A0A1W1V2R4</accession>
<dbReference type="Gene3D" id="3.30.70.270">
    <property type="match status" value="1"/>
</dbReference>
<dbReference type="NCBIfam" id="TIGR00229">
    <property type="entry name" value="sensory_box"/>
    <property type="match status" value="1"/>
</dbReference>
<dbReference type="InterPro" id="IPR029787">
    <property type="entry name" value="Nucleotide_cyclase"/>
</dbReference>
<dbReference type="Gene3D" id="3.40.50.2300">
    <property type="match status" value="1"/>
</dbReference>
<dbReference type="SUPFAM" id="SSF141868">
    <property type="entry name" value="EAL domain-like"/>
    <property type="match status" value="1"/>
</dbReference>
<dbReference type="InterPro" id="IPR043128">
    <property type="entry name" value="Rev_trsase/Diguanyl_cyclase"/>
</dbReference>
<feature type="domain" description="GGDEF" evidence="7">
    <location>
        <begin position="299"/>
        <end position="432"/>
    </location>
</feature>
<dbReference type="InterPro" id="IPR000160">
    <property type="entry name" value="GGDEF_dom"/>
</dbReference>
<dbReference type="PROSITE" id="PS50883">
    <property type="entry name" value="EAL"/>
    <property type="match status" value="1"/>
</dbReference>
<dbReference type="InterPro" id="IPR000014">
    <property type="entry name" value="PAS"/>
</dbReference>
<dbReference type="InterPro" id="IPR001633">
    <property type="entry name" value="EAL_dom"/>
</dbReference>
<reference evidence="8 9" key="1">
    <citation type="submission" date="2017-04" db="EMBL/GenBank/DDBJ databases">
        <authorList>
            <person name="Afonso C.L."/>
            <person name="Miller P.J."/>
            <person name="Scott M.A."/>
            <person name="Spackman E."/>
            <person name="Goraichik I."/>
            <person name="Dimitrov K.M."/>
            <person name="Suarez D.L."/>
            <person name="Swayne D.E."/>
        </authorList>
    </citation>
    <scope>NUCLEOTIDE SEQUENCE [LARGE SCALE GENOMIC DNA]</scope>
    <source>
        <strain evidence="8 9">DSM 11270</strain>
    </source>
</reference>
<comment type="function">
    <text evidence="2">May play the central regulatory role in sporulation. It may be an element of the effector pathway responsible for the activation of sporulation genes in response to nutritional stress. Spo0A may act in concert with spo0H (a sigma factor) to control the expression of some genes that are critical to the sporulation process.</text>
</comment>
<evidence type="ECO:0000259" key="6">
    <source>
        <dbReference type="PROSITE" id="PS50883"/>
    </source>
</evidence>
<feature type="domain" description="Response regulatory" evidence="4">
    <location>
        <begin position="12"/>
        <end position="128"/>
    </location>
</feature>
<dbReference type="CDD" id="cd01949">
    <property type="entry name" value="GGDEF"/>
    <property type="match status" value="1"/>
</dbReference>
<dbReference type="Pfam" id="PF00072">
    <property type="entry name" value="Response_reg"/>
    <property type="match status" value="1"/>
</dbReference>
<dbReference type="CDD" id="cd00130">
    <property type="entry name" value="PAS"/>
    <property type="match status" value="1"/>
</dbReference>
<dbReference type="SUPFAM" id="SSF55073">
    <property type="entry name" value="Nucleotide cyclase"/>
    <property type="match status" value="1"/>
</dbReference>
<evidence type="ECO:0000313" key="9">
    <source>
        <dbReference type="Proteomes" id="UP000192731"/>
    </source>
</evidence>
<dbReference type="SUPFAM" id="SSF55785">
    <property type="entry name" value="PYP-like sensor domain (PAS domain)"/>
    <property type="match status" value="1"/>
</dbReference>
<dbReference type="InterPro" id="IPR052155">
    <property type="entry name" value="Biofilm_reg_signaling"/>
</dbReference>
<dbReference type="SMART" id="SM00052">
    <property type="entry name" value="EAL"/>
    <property type="match status" value="1"/>
</dbReference>
<dbReference type="CDD" id="cd01948">
    <property type="entry name" value="EAL"/>
    <property type="match status" value="1"/>
</dbReference>
<dbReference type="SMART" id="SM00267">
    <property type="entry name" value="GGDEF"/>
    <property type="match status" value="1"/>
</dbReference>
<feature type="domain" description="EAL" evidence="6">
    <location>
        <begin position="441"/>
        <end position="695"/>
    </location>
</feature>
<keyword evidence="9" id="KW-1185">Reference proteome</keyword>
<evidence type="ECO:0000313" key="8">
    <source>
        <dbReference type="EMBL" id="SMB87625.1"/>
    </source>
</evidence>
<dbReference type="SMART" id="SM00448">
    <property type="entry name" value="REC"/>
    <property type="match status" value="1"/>
</dbReference>
<dbReference type="InterPro" id="IPR011006">
    <property type="entry name" value="CheY-like_superfamily"/>
</dbReference>
<dbReference type="FunFam" id="3.20.20.450:FF:000001">
    <property type="entry name" value="Cyclic di-GMP phosphodiesterase yahA"/>
    <property type="match status" value="1"/>
</dbReference>
<dbReference type="EMBL" id="FWWT01000014">
    <property type="protein sequence ID" value="SMB87625.1"/>
    <property type="molecule type" value="Genomic_DNA"/>
</dbReference>
<dbReference type="PANTHER" id="PTHR44757:SF2">
    <property type="entry name" value="BIOFILM ARCHITECTURE MAINTENANCE PROTEIN MBAA"/>
    <property type="match status" value="1"/>
</dbReference>
<dbReference type="PROSITE" id="PS50887">
    <property type="entry name" value="GGDEF"/>
    <property type="match status" value="1"/>
</dbReference>
<dbReference type="InterPro" id="IPR035919">
    <property type="entry name" value="EAL_sf"/>
</dbReference>
<dbReference type="InterPro" id="IPR001789">
    <property type="entry name" value="Sig_transdc_resp-reg_receiver"/>
</dbReference>
<evidence type="ECO:0000259" key="4">
    <source>
        <dbReference type="PROSITE" id="PS50110"/>
    </source>
</evidence>
<dbReference type="PROSITE" id="PS50112">
    <property type="entry name" value="PAS"/>
    <property type="match status" value="1"/>
</dbReference>
<dbReference type="NCBIfam" id="TIGR00254">
    <property type="entry name" value="GGDEF"/>
    <property type="match status" value="1"/>
</dbReference>
<dbReference type="GO" id="GO:0000160">
    <property type="term" value="P:phosphorelay signal transduction system"/>
    <property type="evidence" value="ECO:0007669"/>
    <property type="project" value="InterPro"/>
</dbReference>
<dbReference type="PROSITE" id="PS50110">
    <property type="entry name" value="RESPONSE_REGULATORY"/>
    <property type="match status" value="1"/>
</dbReference>
<dbReference type="OrthoDB" id="9762141at2"/>
<protein>
    <recommendedName>
        <fullName evidence="1">Stage 0 sporulation protein A homolog</fullName>
    </recommendedName>
</protein>